<evidence type="ECO:0000313" key="2">
    <source>
        <dbReference type="EMBL" id="ODN69098.1"/>
    </source>
</evidence>
<dbReference type="EMBL" id="MCRJ01000110">
    <property type="protein sequence ID" value="ODN69098.1"/>
    <property type="molecule type" value="Genomic_DNA"/>
</dbReference>
<organism evidence="2 3">
    <name type="scientific">Methylobrevis pamukkalensis</name>
    <dbReference type="NCBI Taxonomy" id="1439726"/>
    <lineage>
        <taxon>Bacteria</taxon>
        <taxon>Pseudomonadati</taxon>
        <taxon>Pseudomonadota</taxon>
        <taxon>Alphaproteobacteria</taxon>
        <taxon>Hyphomicrobiales</taxon>
        <taxon>Pleomorphomonadaceae</taxon>
        <taxon>Methylobrevis</taxon>
    </lineage>
</organism>
<protein>
    <submittedName>
        <fullName evidence="2">Flp/Fap pilin component</fullName>
    </submittedName>
</protein>
<sequence length="73" mass="7850">MEKRNSEALRRGSTRLVASFLADTRAAVAIEYGILATMIAVFILSIALFGESVLNNLFEVVSSNMAENTPGSN</sequence>
<feature type="transmembrane region" description="Helical" evidence="1">
    <location>
        <begin position="29"/>
        <end position="49"/>
    </location>
</feature>
<evidence type="ECO:0000313" key="3">
    <source>
        <dbReference type="Proteomes" id="UP000094622"/>
    </source>
</evidence>
<keyword evidence="1" id="KW-0812">Transmembrane</keyword>
<name>A0A1E3GYF6_9HYPH</name>
<reference evidence="2 3" key="1">
    <citation type="submission" date="2016-07" db="EMBL/GenBank/DDBJ databases">
        <title>Draft Genome Sequence of Methylobrevis pamukkalensis PK2.</title>
        <authorList>
            <person name="Vasilenko O.V."/>
            <person name="Doronina N.V."/>
            <person name="Shmareva M.N."/>
            <person name="Tarlachkov S.V."/>
            <person name="Mustakhimov I."/>
            <person name="Trotsenko Y.A."/>
        </authorList>
    </citation>
    <scope>NUCLEOTIDE SEQUENCE [LARGE SCALE GENOMIC DNA]</scope>
    <source>
        <strain evidence="2 3">PK2</strain>
    </source>
</reference>
<keyword evidence="1" id="KW-1133">Transmembrane helix</keyword>
<keyword evidence="3" id="KW-1185">Reference proteome</keyword>
<dbReference type="RefSeq" id="WP_069307905.1">
    <property type="nucleotide sequence ID" value="NZ_MCRJ01000110.1"/>
</dbReference>
<gene>
    <name evidence="2" type="ORF">A6302_03603</name>
</gene>
<evidence type="ECO:0000256" key="1">
    <source>
        <dbReference type="SAM" id="Phobius"/>
    </source>
</evidence>
<dbReference type="Proteomes" id="UP000094622">
    <property type="component" value="Unassembled WGS sequence"/>
</dbReference>
<dbReference type="AlphaFoldDB" id="A0A1E3GYF6"/>
<comment type="caution">
    <text evidence="2">The sequence shown here is derived from an EMBL/GenBank/DDBJ whole genome shotgun (WGS) entry which is preliminary data.</text>
</comment>
<keyword evidence="1" id="KW-0472">Membrane</keyword>
<proteinExistence type="predicted"/>
<accession>A0A1E3GYF6</accession>